<accession>A0A9P4TYU7</accession>
<keyword evidence="2" id="KW-1185">Reference proteome</keyword>
<protein>
    <submittedName>
        <fullName evidence="1">Uncharacterized protein</fullName>
    </submittedName>
</protein>
<comment type="caution">
    <text evidence="1">The sequence shown here is derived from an EMBL/GenBank/DDBJ whole genome shotgun (WGS) entry which is preliminary data.</text>
</comment>
<dbReference type="Proteomes" id="UP000800235">
    <property type="component" value="Unassembled WGS sequence"/>
</dbReference>
<reference evidence="1" key="1">
    <citation type="journal article" date="2020" name="Stud. Mycol.">
        <title>101 Dothideomycetes genomes: a test case for predicting lifestyles and emergence of pathogens.</title>
        <authorList>
            <person name="Haridas S."/>
            <person name="Albert R."/>
            <person name="Binder M."/>
            <person name="Bloem J."/>
            <person name="Labutti K."/>
            <person name="Salamov A."/>
            <person name="Andreopoulos B."/>
            <person name="Baker S."/>
            <person name="Barry K."/>
            <person name="Bills G."/>
            <person name="Bluhm B."/>
            <person name="Cannon C."/>
            <person name="Castanera R."/>
            <person name="Culley D."/>
            <person name="Daum C."/>
            <person name="Ezra D."/>
            <person name="Gonzalez J."/>
            <person name="Henrissat B."/>
            <person name="Kuo A."/>
            <person name="Liang C."/>
            <person name="Lipzen A."/>
            <person name="Lutzoni F."/>
            <person name="Magnuson J."/>
            <person name="Mondo S."/>
            <person name="Nolan M."/>
            <person name="Ohm R."/>
            <person name="Pangilinan J."/>
            <person name="Park H.-J."/>
            <person name="Ramirez L."/>
            <person name="Alfaro M."/>
            <person name="Sun H."/>
            <person name="Tritt A."/>
            <person name="Yoshinaga Y."/>
            <person name="Zwiers L.-H."/>
            <person name="Turgeon B."/>
            <person name="Goodwin S."/>
            <person name="Spatafora J."/>
            <person name="Crous P."/>
            <person name="Grigoriev I."/>
        </authorList>
    </citation>
    <scope>NUCLEOTIDE SEQUENCE</scope>
    <source>
        <strain evidence="1">CBS 130266</strain>
    </source>
</reference>
<evidence type="ECO:0000313" key="2">
    <source>
        <dbReference type="Proteomes" id="UP000800235"/>
    </source>
</evidence>
<dbReference type="EMBL" id="MU007040">
    <property type="protein sequence ID" value="KAF2430238.1"/>
    <property type="molecule type" value="Genomic_DNA"/>
</dbReference>
<sequence>MEPSEACPDQTGLAITGDMDLTETGSGLSNLAISDDTNPTETAMAKALRKPELVYALCSQIYNLKREPQPGDLHNFYQAAKVNHIFFSQAVRLLWYTMPSKSAWDSLCRERQDFYIPFLRVSHVHNTGGWTDSALHDLRNYRFPRLLRFDVEVPPYTPVNEDDEGMHLFRPYFDGNDALRIIAIRDGDFSSILFKPLIRILTHFAPRLNRIFFIPHNDYVFLPPPPDFHTCLEDMEYLTWLHIYNLILPATSGHVLNWAARMRYLHGLYLTFSP</sequence>
<organism evidence="1 2">
    <name type="scientific">Tothia fuscella</name>
    <dbReference type="NCBI Taxonomy" id="1048955"/>
    <lineage>
        <taxon>Eukaryota</taxon>
        <taxon>Fungi</taxon>
        <taxon>Dikarya</taxon>
        <taxon>Ascomycota</taxon>
        <taxon>Pezizomycotina</taxon>
        <taxon>Dothideomycetes</taxon>
        <taxon>Pleosporomycetidae</taxon>
        <taxon>Venturiales</taxon>
        <taxon>Cylindrosympodiaceae</taxon>
        <taxon>Tothia</taxon>
    </lineage>
</organism>
<proteinExistence type="predicted"/>
<evidence type="ECO:0000313" key="1">
    <source>
        <dbReference type="EMBL" id="KAF2430238.1"/>
    </source>
</evidence>
<gene>
    <name evidence="1" type="ORF">EJ08DRAFT_246112</name>
</gene>
<dbReference type="AlphaFoldDB" id="A0A9P4TYU7"/>
<name>A0A9P4TYU7_9PEZI</name>